<evidence type="ECO:0000313" key="2">
    <source>
        <dbReference type="EMBL" id="HIH09742.1"/>
    </source>
</evidence>
<gene>
    <name evidence="2" type="ORF">HA254_03660</name>
</gene>
<dbReference type="PROSITE" id="PS50206">
    <property type="entry name" value="RHODANESE_3"/>
    <property type="match status" value="1"/>
</dbReference>
<dbReference type="SUPFAM" id="SSF52821">
    <property type="entry name" value="Rhodanese/Cell cycle control phosphatase"/>
    <property type="match status" value="1"/>
</dbReference>
<evidence type="ECO:0000313" key="3">
    <source>
        <dbReference type="Proteomes" id="UP000565078"/>
    </source>
</evidence>
<organism evidence="2 3">
    <name type="scientific">Candidatus Iainarchaeum sp</name>
    <dbReference type="NCBI Taxonomy" id="3101447"/>
    <lineage>
        <taxon>Archaea</taxon>
        <taxon>Candidatus Iainarchaeota</taxon>
        <taxon>Candidatus Iainarchaeia</taxon>
        <taxon>Candidatus Iainarchaeales</taxon>
        <taxon>Candidatus Iainarchaeaceae</taxon>
        <taxon>Candidatus Iainarchaeum</taxon>
    </lineage>
</organism>
<reference evidence="3" key="1">
    <citation type="journal article" date="2020" name="bioRxiv">
        <title>A rank-normalized archaeal taxonomy based on genome phylogeny resolves widespread incomplete and uneven classifications.</title>
        <authorList>
            <person name="Rinke C."/>
            <person name="Chuvochina M."/>
            <person name="Mussig A.J."/>
            <person name="Chaumeil P.-A."/>
            <person name="Waite D.W."/>
            <person name="Whitman W.B."/>
            <person name="Parks D.H."/>
            <person name="Hugenholtz P."/>
        </authorList>
    </citation>
    <scope>NUCLEOTIDE SEQUENCE [LARGE SCALE GENOMIC DNA]</scope>
</reference>
<name>A0A7J4IW91_9ARCH</name>
<dbReference type="EMBL" id="DUGC01000057">
    <property type="protein sequence ID" value="HIH09742.1"/>
    <property type="molecule type" value="Genomic_DNA"/>
</dbReference>
<dbReference type="Pfam" id="PF00581">
    <property type="entry name" value="Rhodanese"/>
    <property type="match status" value="1"/>
</dbReference>
<comment type="caution">
    <text evidence="2">The sequence shown here is derived from an EMBL/GenBank/DDBJ whole genome shotgun (WGS) entry which is preliminary data.</text>
</comment>
<dbReference type="InterPro" id="IPR050229">
    <property type="entry name" value="GlpE_sulfurtransferase"/>
</dbReference>
<evidence type="ECO:0000259" key="1">
    <source>
        <dbReference type="PROSITE" id="PS50206"/>
    </source>
</evidence>
<sequence length="99" mass="11261">MVEEIRPKEAKERILSGAAICLDVRTKEEIEESNTGHFVWIELSVLAERYAELPKNKEIICLCRSGKRSLAAAEFLCKKGFRAKNLHGGIIAWEREFGK</sequence>
<feature type="domain" description="Rhodanese" evidence="1">
    <location>
        <begin position="15"/>
        <end position="98"/>
    </location>
</feature>
<proteinExistence type="predicted"/>
<dbReference type="SMART" id="SM00450">
    <property type="entry name" value="RHOD"/>
    <property type="match status" value="1"/>
</dbReference>
<dbReference type="Gene3D" id="3.40.250.10">
    <property type="entry name" value="Rhodanese-like domain"/>
    <property type="match status" value="1"/>
</dbReference>
<dbReference type="AlphaFoldDB" id="A0A7J4IW91"/>
<accession>A0A7J4IW91</accession>
<dbReference type="PANTHER" id="PTHR43031:SF16">
    <property type="entry name" value="OXIDOREDUCTASE"/>
    <property type="match status" value="1"/>
</dbReference>
<dbReference type="PANTHER" id="PTHR43031">
    <property type="entry name" value="FAD-DEPENDENT OXIDOREDUCTASE"/>
    <property type="match status" value="1"/>
</dbReference>
<dbReference type="InterPro" id="IPR036873">
    <property type="entry name" value="Rhodanese-like_dom_sf"/>
</dbReference>
<dbReference type="InterPro" id="IPR001763">
    <property type="entry name" value="Rhodanese-like_dom"/>
</dbReference>
<dbReference type="CDD" id="cd00158">
    <property type="entry name" value="RHOD"/>
    <property type="match status" value="1"/>
</dbReference>
<protein>
    <submittedName>
        <fullName evidence="2">Rhodanese-like domain-containing protein</fullName>
    </submittedName>
</protein>
<dbReference type="Proteomes" id="UP000565078">
    <property type="component" value="Unassembled WGS sequence"/>
</dbReference>